<feature type="transmembrane region" description="Helical" evidence="12">
    <location>
        <begin position="171"/>
        <end position="194"/>
    </location>
</feature>
<feature type="binding site" evidence="12">
    <location>
        <position position="130"/>
    </location>
    <ligand>
        <name>Zn(2+)</name>
        <dbReference type="ChEBI" id="CHEBI:29105"/>
        <note>catalytic</note>
    </ligand>
</feature>
<feature type="domain" description="Peptidase M48" evidence="14">
    <location>
        <begin position="64"/>
        <end position="275"/>
    </location>
</feature>
<dbReference type="EC" id="3.4.24.-" evidence="12"/>
<evidence type="ECO:0000256" key="7">
    <source>
        <dbReference type="ARBA" id="ARBA00022801"/>
    </source>
</evidence>
<feature type="binding site" evidence="12">
    <location>
        <position position="199"/>
    </location>
    <ligand>
        <name>Zn(2+)</name>
        <dbReference type="ChEBI" id="CHEBI:29105"/>
        <note>catalytic</note>
    </ligand>
</feature>
<accession>A0ABQ3EDW0</accession>
<evidence type="ECO:0000256" key="5">
    <source>
        <dbReference type="ARBA" id="ARBA00022692"/>
    </source>
</evidence>
<evidence type="ECO:0000313" key="15">
    <source>
        <dbReference type="EMBL" id="GHB27782.1"/>
    </source>
</evidence>
<dbReference type="HAMAP" id="MF_00188">
    <property type="entry name" value="Pept_M48_protease_HtpX"/>
    <property type="match status" value="1"/>
</dbReference>
<protein>
    <recommendedName>
        <fullName evidence="12">Protease HtpX homolog</fullName>
        <ecNumber evidence="12">3.4.24.-</ecNumber>
    </recommendedName>
</protein>
<feature type="binding site" evidence="12">
    <location>
        <position position="134"/>
    </location>
    <ligand>
        <name>Zn(2+)</name>
        <dbReference type="ChEBI" id="CHEBI:29105"/>
        <note>catalytic</note>
    </ligand>
</feature>
<keyword evidence="9 12" id="KW-1133">Transmembrane helix</keyword>
<evidence type="ECO:0000256" key="6">
    <source>
        <dbReference type="ARBA" id="ARBA00022723"/>
    </source>
</evidence>
<feature type="transmembrane region" description="Helical" evidence="12">
    <location>
        <begin position="7"/>
        <end position="24"/>
    </location>
</feature>
<comment type="caution">
    <text evidence="15">The sequence shown here is derived from an EMBL/GenBank/DDBJ whole genome shotgun (WGS) entry which is preliminary data.</text>
</comment>
<dbReference type="InterPro" id="IPR050083">
    <property type="entry name" value="HtpX_protease"/>
</dbReference>
<evidence type="ECO:0000256" key="1">
    <source>
        <dbReference type="ARBA" id="ARBA00004651"/>
    </source>
</evidence>
<keyword evidence="3 12" id="KW-1003">Cell membrane</keyword>
<evidence type="ECO:0000256" key="13">
    <source>
        <dbReference type="SAM" id="MobiDB-lite"/>
    </source>
</evidence>
<evidence type="ECO:0000256" key="10">
    <source>
        <dbReference type="ARBA" id="ARBA00023049"/>
    </source>
</evidence>
<keyword evidence="4 12" id="KW-0645">Protease</keyword>
<feature type="transmembrane region" description="Helical" evidence="12">
    <location>
        <begin position="141"/>
        <end position="165"/>
    </location>
</feature>
<evidence type="ECO:0000256" key="12">
    <source>
        <dbReference type="HAMAP-Rule" id="MF_00188"/>
    </source>
</evidence>
<keyword evidence="16" id="KW-1185">Reference proteome</keyword>
<dbReference type="GO" id="GO:0008233">
    <property type="term" value="F:peptidase activity"/>
    <property type="evidence" value="ECO:0007669"/>
    <property type="project" value="UniProtKB-KW"/>
</dbReference>
<evidence type="ECO:0000256" key="3">
    <source>
        <dbReference type="ARBA" id="ARBA00022475"/>
    </source>
</evidence>
<feature type="region of interest" description="Disordered" evidence="13">
    <location>
        <begin position="280"/>
        <end position="342"/>
    </location>
</feature>
<comment type="similarity">
    <text evidence="2 12">Belongs to the peptidase M48B family.</text>
</comment>
<evidence type="ECO:0000256" key="8">
    <source>
        <dbReference type="ARBA" id="ARBA00022833"/>
    </source>
</evidence>
<dbReference type="Gene3D" id="3.30.2010.10">
    <property type="entry name" value="Metalloproteases ('zincins'), catalytic domain"/>
    <property type="match status" value="1"/>
</dbReference>
<evidence type="ECO:0000256" key="11">
    <source>
        <dbReference type="ARBA" id="ARBA00023136"/>
    </source>
</evidence>
<comment type="subcellular location">
    <subcellularLocation>
        <location evidence="1 12">Cell membrane</location>
        <topology evidence="1 12">Multi-pass membrane protein</topology>
    </subcellularLocation>
</comment>
<evidence type="ECO:0000256" key="2">
    <source>
        <dbReference type="ARBA" id="ARBA00009779"/>
    </source>
</evidence>
<evidence type="ECO:0000259" key="14">
    <source>
        <dbReference type="Pfam" id="PF01435"/>
    </source>
</evidence>
<dbReference type="CDD" id="cd07336">
    <property type="entry name" value="M48B_HtpX_like"/>
    <property type="match status" value="1"/>
</dbReference>
<gene>
    <name evidence="12 15" type="primary">htpX</name>
    <name evidence="15" type="ORF">GCM10007094_15170</name>
</gene>
<proteinExistence type="inferred from homology"/>
<evidence type="ECO:0000313" key="16">
    <source>
        <dbReference type="Proteomes" id="UP000637980"/>
    </source>
</evidence>
<dbReference type="NCBIfam" id="NF002363">
    <property type="entry name" value="PRK01345.1"/>
    <property type="match status" value="1"/>
</dbReference>
<feature type="transmembrane region" description="Helical" evidence="12">
    <location>
        <begin position="30"/>
        <end position="46"/>
    </location>
</feature>
<keyword evidence="7 12" id="KW-0378">Hydrolase</keyword>
<dbReference type="RefSeq" id="WP_189436150.1">
    <property type="nucleotide sequence ID" value="NZ_BMXE01000002.1"/>
</dbReference>
<keyword evidence="8 12" id="KW-0862">Zinc</keyword>
<dbReference type="InterPro" id="IPR001915">
    <property type="entry name" value="Peptidase_M48"/>
</dbReference>
<keyword evidence="6 12" id="KW-0479">Metal-binding</keyword>
<dbReference type="PANTHER" id="PTHR43221">
    <property type="entry name" value="PROTEASE HTPX"/>
    <property type="match status" value="1"/>
</dbReference>
<feature type="compositionally biased region" description="Basic and acidic residues" evidence="13">
    <location>
        <begin position="323"/>
        <end position="336"/>
    </location>
</feature>
<dbReference type="Proteomes" id="UP000637980">
    <property type="component" value="Unassembled WGS sequence"/>
</dbReference>
<dbReference type="InterPro" id="IPR022919">
    <property type="entry name" value="Pept_M48_protease_HtpX"/>
</dbReference>
<comment type="cofactor">
    <cofactor evidence="12">
        <name>Zn(2+)</name>
        <dbReference type="ChEBI" id="CHEBI:29105"/>
    </cofactor>
    <text evidence="12">Binds 1 zinc ion per subunit.</text>
</comment>
<feature type="active site" evidence="12">
    <location>
        <position position="131"/>
    </location>
</feature>
<sequence>MNYVRTGMLLAAMTALFMGIGFLIGGQSGMLIALVIAAGMNIFSYWNSDRMVLSMHHAQEVDEQQAPELYGMVRTMAARAELPMPKVYVIHNPQPNAFATGRNPQNAAVAATTGLLDTLTREEVAGVMAHELAHVKNHDTLIMTITATIAGAISMLASFALFFGGNRNNPLGLIGTILMMILAPMAAGLVQMAISRTREYAADRMGAQICGNPLWLASALHKIAGGAAHIVNEDAEHNPATAHMFIINPLSGQNMDNLFSTHPNTDNRIAALHEMADEAGFTDNMHGSGGGHFHVQETSYSQPERETRRPSGPWGSAGQTEQHQGHDQSDHDEPRRPKGPWG</sequence>
<dbReference type="NCBIfam" id="NF002826">
    <property type="entry name" value="PRK03001.1"/>
    <property type="match status" value="1"/>
</dbReference>
<dbReference type="EMBL" id="BMXE01000002">
    <property type="protein sequence ID" value="GHB27782.1"/>
    <property type="molecule type" value="Genomic_DNA"/>
</dbReference>
<reference evidence="16" key="1">
    <citation type="journal article" date="2019" name="Int. J. Syst. Evol. Microbiol.">
        <title>The Global Catalogue of Microorganisms (GCM) 10K type strain sequencing project: providing services to taxonomists for standard genome sequencing and annotation.</title>
        <authorList>
            <consortium name="The Broad Institute Genomics Platform"/>
            <consortium name="The Broad Institute Genome Sequencing Center for Infectious Disease"/>
            <person name="Wu L."/>
            <person name="Ma J."/>
        </authorList>
    </citation>
    <scope>NUCLEOTIDE SEQUENCE [LARGE SCALE GENOMIC DNA]</scope>
    <source>
        <strain evidence="16">KCTC 12861</strain>
    </source>
</reference>
<dbReference type="Pfam" id="PF01435">
    <property type="entry name" value="Peptidase_M48"/>
    <property type="match status" value="1"/>
</dbReference>
<evidence type="ECO:0000256" key="9">
    <source>
        <dbReference type="ARBA" id="ARBA00022989"/>
    </source>
</evidence>
<organism evidence="15 16">
    <name type="scientific">Pseudovibrio japonicus</name>
    <dbReference type="NCBI Taxonomy" id="366534"/>
    <lineage>
        <taxon>Bacteria</taxon>
        <taxon>Pseudomonadati</taxon>
        <taxon>Pseudomonadota</taxon>
        <taxon>Alphaproteobacteria</taxon>
        <taxon>Hyphomicrobiales</taxon>
        <taxon>Stappiaceae</taxon>
        <taxon>Pseudovibrio</taxon>
    </lineage>
</organism>
<dbReference type="PANTHER" id="PTHR43221:SF1">
    <property type="entry name" value="PROTEASE HTPX"/>
    <property type="match status" value="1"/>
</dbReference>
<evidence type="ECO:0000256" key="4">
    <source>
        <dbReference type="ARBA" id="ARBA00022670"/>
    </source>
</evidence>
<keyword evidence="5 12" id="KW-0812">Transmembrane</keyword>
<keyword evidence="11 12" id="KW-0472">Membrane</keyword>
<dbReference type="GO" id="GO:0006508">
    <property type="term" value="P:proteolysis"/>
    <property type="evidence" value="ECO:0007669"/>
    <property type="project" value="UniProtKB-KW"/>
</dbReference>
<name>A0ABQ3EDW0_9HYPH</name>
<keyword evidence="10 12" id="KW-0482">Metalloprotease</keyword>